<evidence type="ECO:0000256" key="4">
    <source>
        <dbReference type="ARBA" id="ARBA00023136"/>
    </source>
</evidence>
<gene>
    <name evidence="9" type="primary">G6PC2</name>
</gene>
<dbReference type="Ensembl" id="ENSNFUT00015056158.1">
    <property type="protein sequence ID" value="ENSNFUP00015053876.1"/>
    <property type="gene ID" value="ENSNFUG00015025008.1"/>
</dbReference>
<accession>A0A8C6Q718</accession>
<dbReference type="InterPro" id="IPR016275">
    <property type="entry name" value="Glucose-6-phosphatase"/>
</dbReference>
<dbReference type="PIRSF" id="PIRSF000905">
    <property type="entry name" value="Glucose-6-phosphatase"/>
    <property type="match status" value="1"/>
</dbReference>
<feature type="transmembrane region" description="Helical" evidence="7">
    <location>
        <begin position="312"/>
        <end position="333"/>
    </location>
</feature>
<keyword evidence="10" id="KW-1185">Reference proteome</keyword>
<comment type="similarity">
    <text evidence="5">Belongs to the glucose-6-phosphatase family.</text>
</comment>
<evidence type="ECO:0000313" key="10">
    <source>
        <dbReference type="Proteomes" id="UP000694548"/>
    </source>
</evidence>
<dbReference type="AlphaFoldDB" id="A0A8C6Q718"/>
<dbReference type="PANTHER" id="PTHR12591:SF1">
    <property type="entry name" value="GLUCOSE-6-PHOSPHATASE 2"/>
    <property type="match status" value="1"/>
</dbReference>
<dbReference type="InterPro" id="IPR000326">
    <property type="entry name" value="PAP2/HPO"/>
</dbReference>
<feature type="binding site" evidence="6">
    <location>
        <position position="80"/>
    </location>
    <ligand>
        <name>substrate</name>
    </ligand>
</feature>
<evidence type="ECO:0000259" key="8">
    <source>
        <dbReference type="Pfam" id="PF01569"/>
    </source>
</evidence>
<dbReference type="GeneTree" id="ENSGT00950000183150"/>
<feature type="transmembrane region" description="Helical" evidence="7">
    <location>
        <begin position="167"/>
        <end position="184"/>
    </location>
</feature>
<dbReference type="GO" id="GO:0006094">
    <property type="term" value="P:gluconeogenesis"/>
    <property type="evidence" value="ECO:0007669"/>
    <property type="project" value="UniProtKB-UniRule"/>
</dbReference>
<dbReference type="PANTHER" id="PTHR12591">
    <property type="entry name" value="GLUCOSE-6-PHOSPHATASE"/>
    <property type="match status" value="1"/>
</dbReference>
<keyword evidence="3 7" id="KW-1133">Transmembrane helix</keyword>
<comment type="pathway">
    <text evidence="5">Carbohydrate biosynthesis; gluconeogenesis.</text>
</comment>
<evidence type="ECO:0000256" key="3">
    <source>
        <dbReference type="ARBA" id="ARBA00022989"/>
    </source>
</evidence>
<keyword evidence="4 5" id="KW-0472">Membrane</keyword>
<reference evidence="9" key="1">
    <citation type="submission" date="2014-08" db="EMBL/GenBank/DDBJ databases">
        <authorList>
            <person name="Senf B."/>
            <person name="Petzold A."/>
            <person name="Downie B.R."/>
            <person name="Koch P."/>
            <person name="Platzer M."/>
        </authorList>
    </citation>
    <scope>NUCLEOTIDE SEQUENCE [LARGE SCALE GENOMIC DNA]</scope>
    <source>
        <strain evidence="9">GRZ</strain>
    </source>
</reference>
<evidence type="ECO:0000256" key="6">
    <source>
        <dbReference type="PIRSR" id="PIRSR000905-2"/>
    </source>
</evidence>
<dbReference type="GO" id="GO:0051156">
    <property type="term" value="P:glucose 6-phosphate metabolic process"/>
    <property type="evidence" value="ECO:0007669"/>
    <property type="project" value="TreeGrafter"/>
</dbReference>
<feature type="transmembrane region" description="Helical" evidence="7">
    <location>
        <begin position="196"/>
        <end position="215"/>
    </location>
</feature>
<keyword evidence="5" id="KW-0312">Gluconeogenesis</keyword>
<keyword evidence="5" id="KW-0256">Endoplasmic reticulum</keyword>
<dbReference type="UniPathway" id="UPA00138"/>
<evidence type="ECO:0000256" key="5">
    <source>
        <dbReference type="PIRNR" id="PIRNR000905"/>
    </source>
</evidence>
<sequence length="353" mass="40302">MDFVHRFGVLIIQHLQNNNGEYYNFLSFMSTVGDPRNIFHSLFPIYFPLWFHLCQDAGTKMIWVAVFGDWFNLILATCQRPYWWVQETHLYQNNSIPLYFAGSPSGQAMGSLCVWYVMIASALNFARPSSAFIFRFHLLRSFLWMAFWVVEMTVCISRVFIATHLPHQVLLGLAAGMLVAEVFDHIPLIYNASLKLYLQTNILLLSFTVCFYVLLKLLDFDPLWSVAKAKRWGANPDWIHLDTTPFAGLWRNVGALFGLGLAVSSGKLVPIRKGENGSQTIYKLMCMTASLTFLQLYDLIKMPTHGEAPFYMLSFCKSAAVPVCVVAVVPAFISHYPIKAETQLFKTTHFYPE</sequence>
<dbReference type="GO" id="GO:0004346">
    <property type="term" value="F:glucose-6-phosphatase activity"/>
    <property type="evidence" value="ECO:0007669"/>
    <property type="project" value="UniProtKB-EC"/>
</dbReference>
<feature type="binding site" evidence="6">
    <location>
        <position position="158"/>
    </location>
    <ligand>
        <name>substrate</name>
    </ligand>
</feature>
<dbReference type="GO" id="GO:0005789">
    <property type="term" value="C:endoplasmic reticulum membrane"/>
    <property type="evidence" value="ECO:0007669"/>
    <property type="project" value="UniProtKB-SubCell"/>
</dbReference>
<dbReference type="Proteomes" id="UP000694548">
    <property type="component" value="Chromosome sgr14"/>
</dbReference>
<feature type="transmembrane region" description="Helical" evidence="7">
    <location>
        <begin position="249"/>
        <end position="269"/>
    </location>
</feature>
<feature type="transmembrane region" description="Helical" evidence="7">
    <location>
        <begin position="38"/>
        <end position="54"/>
    </location>
</feature>
<dbReference type="Pfam" id="PF01569">
    <property type="entry name" value="PAP2"/>
    <property type="match status" value="1"/>
</dbReference>
<reference evidence="9" key="2">
    <citation type="submission" date="2025-08" db="UniProtKB">
        <authorList>
            <consortium name="Ensembl"/>
        </authorList>
    </citation>
    <scope>IDENTIFICATION</scope>
</reference>
<evidence type="ECO:0000256" key="1">
    <source>
        <dbReference type="ARBA" id="ARBA00004141"/>
    </source>
</evidence>
<evidence type="ECO:0000313" key="9">
    <source>
        <dbReference type="Ensembl" id="ENSNFUP00015053876.1"/>
    </source>
</evidence>
<reference evidence="9" key="3">
    <citation type="submission" date="2025-09" db="UniProtKB">
        <authorList>
            <consortium name="Ensembl"/>
        </authorList>
    </citation>
    <scope>IDENTIFICATION</scope>
</reference>
<keyword evidence="2 7" id="KW-0812">Transmembrane</keyword>
<feature type="transmembrane region" description="Helical" evidence="7">
    <location>
        <begin position="138"/>
        <end position="161"/>
    </location>
</feature>
<feature type="domain" description="Phosphatidic acid phosphatase type 2/haloperoxidase" evidence="8">
    <location>
        <begin position="77"/>
        <end position="181"/>
    </location>
</feature>
<feature type="transmembrane region" description="Helical" evidence="7">
    <location>
        <begin position="61"/>
        <end position="85"/>
    </location>
</feature>
<evidence type="ECO:0000256" key="7">
    <source>
        <dbReference type="SAM" id="Phobius"/>
    </source>
</evidence>
<keyword evidence="5" id="KW-0378">Hydrolase</keyword>
<protein>
    <recommendedName>
        <fullName evidence="5">Glucose-6-phosphatase</fullName>
        <ecNumber evidence="5">3.1.3.9</ecNumber>
    </recommendedName>
</protein>
<dbReference type="EC" id="3.1.3.9" evidence="5"/>
<feature type="transmembrane region" description="Helical" evidence="7">
    <location>
        <begin position="105"/>
        <end position="126"/>
    </location>
</feature>
<proteinExistence type="inferred from homology"/>
<organism evidence="9 10">
    <name type="scientific">Nothobranchius furzeri</name>
    <name type="common">Turquoise killifish</name>
    <dbReference type="NCBI Taxonomy" id="105023"/>
    <lineage>
        <taxon>Eukaryota</taxon>
        <taxon>Metazoa</taxon>
        <taxon>Chordata</taxon>
        <taxon>Craniata</taxon>
        <taxon>Vertebrata</taxon>
        <taxon>Euteleostomi</taxon>
        <taxon>Actinopterygii</taxon>
        <taxon>Neopterygii</taxon>
        <taxon>Teleostei</taxon>
        <taxon>Neoteleostei</taxon>
        <taxon>Acanthomorphata</taxon>
        <taxon>Ovalentaria</taxon>
        <taxon>Atherinomorphae</taxon>
        <taxon>Cyprinodontiformes</taxon>
        <taxon>Nothobranchiidae</taxon>
        <taxon>Nothobranchius</taxon>
    </lineage>
</organism>
<name>A0A8C6Q718_NOTFU</name>
<evidence type="ECO:0000256" key="2">
    <source>
        <dbReference type="ARBA" id="ARBA00022692"/>
    </source>
</evidence>
<comment type="subcellular location">
    <subcellularLocation>
        <location evidence="5">Endoplasmic reticulum membrane</location>
    </subcellularLocation>
    <subcellularLocation>
        <location evidence="1">Membrane</location>
        <topology evidence="1">Multi-pass membrane protein</topology>
    </subcellularLocation>
</comment>
<feature type="transmembrane region" description="Helical" evidence="7">
    <location>
        <begin position="281"/>
        <end position="300"/>
    </location>
</feature>